<proteinExistence type="predicted"/>
<evidence type="ECO:0000259" key="1">
    <source>
        <dbReference type="Pfam" id="PF17728"/>
    </source>
</evidence>
<dbReference type="Gene3D" id="1.10.10.1820">
    <property type="entry name" value="BsuBI/PstI restriction endonuclease-like"/>
    <property type="match status" value="1"/>
</dbReference>
<gene>
    <name evidence="2" type="ORF">F4553_005334</name>
</gene>
<dbReference type="InterPro" id="IPR041962">
    <property type="entry name" value="BsuBI/PstI_N_sf"/>
</dbReference>
<dbReference type="AlphaFoldDB" id="A0A841BWA4"/>
<accession>A0A841BWA4</accession>
<dbReference type="EMBL" id="JACHMN010000002">
    <property type="protein sequence ID" value="MBB5871955.1"/>
    <property type="molecule type" value="Genomic_DNA"/>
</dbReference>
<dbReference type="Proteomes" id="UP000587527">
    <property type="component" value="Unassembled WGS sequence"/>
</dbReference>
<evidence type="ECO:0000313" key="2">
    <source>
        <dbReference type="EMBL" id="MBB5871955.1"/>
    </source>
</evidence>
<comment type="caution">
    <text evidence="2">The sequence shown here is derived from an EMBL/GenBank/DDBJ whole genome shotgun (WGS) entry which is preliminary data.</text>
</comment>
<feature type="domain" description="BsuBI/PstI restriction endonuclease HTH" evidence="1">
    <location>
        <begin position="144"/>
        <end position="275"/>
    </location>
</feature>
<dbReference type="InterPro" id="IPR041454">
    <property type="entry name" value="BsuBI/PstI_N"/>
</dbReference>
<name>A0A841BWA4_9ACTN</name>
<evidence type="ECO:0000313" key="3">
    <source>
        <dbReference type="Proteomes" id="UP000587527"/>
    </source>
</evidence>
<reference evidence="2 3" key="1">
    <citation type="submission" date="2020-08" db="EMBL/GenBank/DDBJ databases">
        <title>Sequencing the genomes of 1000 actinobacteria strains.</title>
        <authorList>
            <person name="Klenk H.-P."/>
        </authorList>
    </citation>
    <scope>NUCLEOTIDE SEQUENCE [LARGE SCALE GENOMIC DNA]</scope>
    <source>
        <strain evidence="2 3">DSM 45362</strain>
    </source>
</reference>
<sequence>MGRLPKRLNPDNPLHAFAIELRILRERAGSAGAEKTTCGTAGINRTTYFAWLAGKQLPGRDALERTVRVWGGDPRYWVERRRQAEAALVDYSAQRQMKVAALASQEVATVQRPEAATVQPPPVRLPRQIAELEVSPQFDTERRKRIEEGRGLLRAIGFDDERSNERSAYVLLSLLALGPETPWAQAQMPVLGVRGIMIWVFDNYRKAYAPNSRESIRRLTLHQFCAAGFVIANPDRPDRPVNSPSWCYQLAQSYYPLLCSYGTERFEGTLQRLKSENLGIDVSSYAY</sequence>
<keyword evidence="3" id="KW-1185">Reference proteome</keyword>
<organism evidence="2 3">
    <name type="scientific">Allocatelliglobosispora scoriae</name>
    <dbReference type="NCBI Taxonomy" id="643052"/>
    <lineage>
        <taxon>Bacteria</taxon>
        <taxon>Bacillati</taxon>
        <taxon>Actinomycetota</taxon>
        <taxon>Actinomycetes</taxon>
        <taxon>Micromonosporales</taxon>
        <taxon>Micromonosporaceae</taxon>
        <taxon>Allocatelliglobosispora</taxon>
    </lineage>
</organism>
<dbReference type="Pfam" id="PF17728">
    <property type="entry name" value="BsuBI_PstI_RE_N"/>
    <property type="match status" value="1"/>
</dbReference>
<protein>
    <recommendedName>
        <fullName evidence="1">BsuBI/PstI restriction endonuclease HTH domain-containing protein</fullName>
    </recommendedName>
</protein>